<dbReference type="EMBL" id="CP027226">
    <property type="protein sequence ID" value="AVM42668.1"/>
    <property type="molecule type" value="Genomic_DNA"/>
</dbReference>
<dbReference type="InterPro" id="IPR035906">
    <property type="entry name" value="MetI-like_sf"/>
</dbReference>
<feature type="transmembrane region" description="Helical" evidence="7">
    <location>
        <begin position="126"/>
        <end position="147"/>
    </location>
</feature>
<sequence length="311" mass="34776">MPKTSNSKKKSNPDVNKHRRKQKLKIALQYEILILPALVLYILFCGVPFIATFLYSVTDYNIYNLKDYGFNGITNYIRVFETSVIKTALLNSIWYALGMTFFQSLIAIPLAVLLNNKIPGRNFMRAGWFLPAMFSPMVVGFLFKFLFGKSGPVNMFLQNLGHEGIAFFSTNNALNTIIFSQVWQWTGWAMVIYLANLQTIPSDMIEAARVDGASGFDIFFRITLPLLYPGVTVVGISSLVGGLKVFDIVYSMTNGGPGYSTETIMSTMLKITSGRGDYALASAFGVVFFAVVLFISMILLRLLKVWENKVS</sequence>
<name>A0A2S0KNT0_9FIRM</name>
<feature type="transmembrane region" description="Helical" evidence="7">
    <location>
        <begin position="218"/>
        <end position="240"/>
    </location>
</feature>
<dbReference type="KEGG" id="fsa:C5Q98_05330"/>
<comment type="similarity">
    <text evidence="7">Belongs to the binding-protein-dependent transport system permease family.</text>
</comment>
<dbReference type="Proteomes" id="UP000237947">
    <property type="component" value="Chromosome"/>
</dbReference>
<protein>
    <submittedName>
        <fullName evidence="9">Sugar ABC transporter permease</fullName>
    </submittedName>
</protein>
<keyword evidence="10" id="KW-1185">Reference proteome</keyword>
<dbReference type="CDD" id="cd06261">
    <property type="entry name" value="TM_PBP2"/>
    <property type="match status" value="1"/>
</dbReference>
<reference evidence="10" key="1">
    <citation type="submission" date="2018-02" db="EMBL/GenBank/DDBJ databases">
        <authorList>
            <person name="Holder M.E."/>
            <person name="Ajami N.J."/>
            <person name="Petrosino J.F."/>
        </authorList>
    </citation>
    <scope>NUCLEOTIDE SEQUENCE [LARGE SCALE GENOMIC DNA]</scope>
    <source>
        <strain evidence="10">CCUG 47711</strain>
    </source>
</reference>
<dbReference type="GO" id="GO:0055085">
    <property type="term" value="P:transmembrane transport"/>
    <property type="evidence" value="ECO:0007669"/>
    <property type="project" value="InterPro"/>
</dbReference>
<dbReference type="OrthoDB" id="42781at2"/>
<accession>A0A2S0KNT0</accession>
<comment type="subcellular location">
    <subcellularLocation>
        <location evidence="1 7">Cell membrane</location>
        <topology evidence="1 7">Multi-pass membrane protein</topology>
    </subcellularLocation>
</comment>
<evidence type="ECO:0000256" key="7">
    <source>
        <dbReference type="RuleBase" id="RU363032"/>
    </source>
</evidence>
<evidence type="ECO:0000256" key="3">
    <source>
        <dbReference type="ARBA" id="ARBA00022475"/>
    </source>
</evidence>
<dbReference type="InterPro" id="IPR000515">
    <property type="entry name" value="MetI-like"/>
</dbReference>
<feature type="domain" description="ABC transmembrane type-1" evidence="8">
    <location>
        <begin position="89"/>
        <end position="299"/>
    </location>
</feature>
<keyword evidence="4 7" id="KW-0812">Transmembrane</keyword>
<keyword evidence="3" id="KW-1003">Cell membrane</keyword>
<gene>
    <name evidence="9" type="ORF">C5Q98_05330</name>
</gene>
<organism evidence="9 10">
    <name type="scientific">Fastidiosipila sanguinis</name>
    <dbReference type="NCBI Taxonomy" id="236753"/>
    <lineage>
        <taxon>Bacteria</taxon>
        <taxon>Bacillati</taxon>
        <taxon>Bacillota</taxon>
        <taxon>Clostridia</taxon>
        <taxon>Eubacteriales</taxon>
        <taxon>Oscillospiraceae</taxon>
        <taxon>Fastidiosipila</taxon>
    </lineage>
</organism>
<keyword evidence="6 7" id="KW-0472">Membrane</keyword>
<evidence type="ECO:0000313" key="10">
    <source>
        <dbReference type="Proteomes" id="UP000237947"/>
    </source>
</evidence>
<dbReference type="Pfam" id="PF00528">
    <property type="entry name" value="BPD_transp_1"/>
    <property type="match status" value="1"/>
</dbReference>
<dbReference type="PANTHER" id="PTHR30193:SF37">
    <property type="entry name" value="INNER MEMBRANE ABC TRANSPORTER PERMEASE PROTEIN YCJO"/>
    <property type="match status" value="1"/>
</dbReference>
<evidence type="ECO:0000313" key="9">
    <source>
        <dbReference type="EMBL" id="AVM42668.1"/>
    </source>
</evidence>
<feature type="transmembrane region" description="Helical" evidence="7">
    <location>
        <begin position="93"/>
        <end position="114"/>
    </location>
</feature>
<evidence type="ECO:0000256" key="5">
    <source>
        <dbReference type="ARBA" id="ARBA00022989"/>
    </source>
</evidence>
<dbReference type="PANTHER" id="PTHR30193">
    <property type="entry name" value="ABC TRANSPORTER PERMEASE PROTEIN"/>
    <property type="match status" value="1"/>
</dbReference>
<dbReference type="AlphaFoldDB" id="A0A2S0KNT0"/>
<dbReference type="GO" id="GO:0005886">
    <property type="term" value="C:plasma membrane"/>
    <property type="evidence" value="ECO:0007669"/>
    <property type="project" value="UniProtKB-SubCell"/>
</dbReference>
<feature type="transmembrane region" description="Helical" evidence="7">
    <location>
        <begin position="177"/>
        <end position="197"/>
    </location>
</feature>
<evidence type="ECO:0000256" key="4">
    <source>
        <dbReference type="ARBA" id="ARBA00022692"/>
    </source>
</evidence>
<proteinExistence type="inferred from homology"/>
<evidence type="ECO:0000256" key="6">
    <source>
        <dbReference type="ARBA" id="ARBA00023136"/>
    </source>
</evidence>
<feature type="transmembrane region" description="Helical" evidence="7">
    <location>
        <begin position="27"/>
        <end position="55"/>
    </location>
</feature>
<dbReference type="PROSITE" id="PS50928">
    <property type="entry name" value="ABC_TM1"/>
    <property type="match status" value="1"/>
</dbReference>
<feature type="transmembrane region" description="Helical" evidence="7">
    <location>
        <begin position="278"/>
        <end position="303"/>
    </location>
</feature>
<dbReference type="Gene3D" id="1.10.3720.10">
    <property type="entry name" value="MetI-like"/>
    <property type="match status" value="1"/>
</dbReference>
<dbReference type="InterPro" id="IPR051393">
    <property type="entry name" value="ABC_transporter_permease"/>
</dbReference>
<keyword evidence="2 7" id="KW-0813">Transport</keyword>
<keyword evidence="5 7" id="KW-1133">Transmembrane helix</keyword>
<evidence type="ECO:0000256" key="1">
    <source>
        <dbReference type="ARBA" id="ARBA00004651"/>
    </source>
</evidence>
<dbReference type="SUPFAM" id="SSF161098">
    <property type="entry name" value="MetI-like"/>
    <property type="match status" value="1"/>
</dbReference>
<evidence type="ECO:0000256" key="2">
    <source>
        <dbReference type="ARBA" id="ARBA00022448"/>
    </source>
</evidence>
<evidence type="ECO:0000259" key="8">
    <source>
        <dbReference type="PROSITE" id="PS50928"/>
    </source>
</evidence>
<dbReference type="RefSeq" id="WP_106012621.1">
    <property type="nucleotide sequence ID" value="NZ_CP027226.1"/>
</dbReference>